<accession>A0ABP9XUZ8</accession>
<proteinExistence type="predicted"/>
<comment type="caution">
    <text evidence="2">The sequence shown here is derived from an EMBL/GenBank/DDBJ whole genome shotgun (WGS) entry which is preliminary data.</text>
</comment>
<sequence>MSLPPLIFFSLTPEEDNDSYPQSPQDYEESATNWIDDSECQENLFHILSLTPEETIIDKDNHCIITSFQIFFEELGYFTEEPEPIDPNRDYEAEAKILLNQRDNKKVVRQKHVDLSRIPSLEYSSRSGLSSSSSSIHHEHHLADIRSPHYMGIQHQHQHSHNHSHHHSHSHTHGDSAYHYSEKHNFIPRPSRLH</sequence>
<evidence type="ECO:0000313" key="2">
    <source>
        <dbReference type="EMBL" id="GAA5797902.1"/>
    </source>
</evidence>
<feature type="compositionally biased region" description="Basic residues" evidence="1">
    <location>
        <begin position="156"/>
        <end position="171"/>
    </location>
</feature>
<organism evidence="2 3">
    <name type="scientific">Helicostylum pulchrum</name>
    <dbReference type="NCBI Taxonomy" id="562976"/>
    <lineage>
        <taxon>Eukaryota</taxon>
        <taxon>Fungi</taxon>
        <taxon>Fungi incertae sedis</taxon>
        <taxon>Mucoromycota</taxon>
        <taxon>Mucoromycotina</taxon>
        <taxon>Mucoromycetes</taxon>
        <taxon>Mucorales</taxon>
        <taxon>Mucorineae</taxon>
        <taxon>Mucoraceae</taxon>
        <taxon>Helicostylum</taxon>
    </lineage>
</organism>
<dbReference type="EMBL" id="BAABUJ010000009">
    <property type="protein sequence ID" value="GAA5797902.1"/>
    <property type="molecule type" value="Genomic_DNA"/>
</dbReference>
<reference evidence="2 3" key="1">
    <citation type="submission" date="2024-04" db="EMBL/GenBank/DDBJ databases">
        <title>genome sequences of Mucor flavus KT1a and Helicostylum pulchrum KT1b strains isolation_sourced from the surface of a dry-aged beef.</title>
        <authorList>
            <person name="Toyotome T."/>
            <person name="Hosono M."/>
            <person name="Torimaru M."/>
            <person name="Fukuda K."/>
            <person name="Mikami N."/>
        </authorList>
    </citation>
    <scope>NUCLEOTIDE SEQUENCE [LARGE SCALE GENOMIC DNA]</scope>
    <source>
        <strain evidence="2 3">KT1b</strain>
    </source>
</reference>
<evidence type="ECO:0000256" key="1">
    <source>
        <dbReference type="SAM" id="MobiDB-lite"/>
    </source>
</evidence>
<evidence type="ECO:0000313" key="3">
    <source>
        <dbReference type="Proteomes" id="UP001476247"/>
    </source>
</evidence>
<keyword evidence="3" id="KW-1185">Reference proteome</keyword>
<protein>
    <submittedName>
        <fullName evidence="2">Uncharacterized protein</fullName>
    </submittedName>
</protein>
<feature type="region of interest" description="Disordered" evidence="1">
    <location>
        <begin position="153"/>
        <end position="177"/>
    </location>
</feature>
<gene>
    <name evidence="2" type="ORF">HPULCUR_003298</name>
</gene>
<dbReference type="Proteomes" id="UP001476247">
    <property type="component" value="Unassembled WGS sequence"/>
</dbReference>
<name>A0ABP9XUZ8_9FUNG</name>